<feature type="compositionally biased region" description="Basic and acidic residues" evidence="1">
    <location>
        <begin position="44"/>
        <end position="54"/>
    </location>
</feature>
<keyword evidence="4" id="KW-1185">Reference proteome</keyword>
<dbReference type="InterPro" id="IPR000421">
    <property type="entry name" value="FA58C"/>
</dbReference>
<protein>
    <recommendedName>
        <fullName evidence="2">F5/8 type C domain-containing protein</fullName>
    </recommendedName>
</protein>
<dbReference type="Proteomes" id="UP000215563">
    <property type="component" value="Unassembled WGS sequence"/>
</dbReference>
<dbReference type="AlphaFoldDB" id="A0A229S6P0"/>
<dbReference type="PROSITE" id="PS50022">
    <property type="entry name" value="FA58C_3"/>
    <property type="match status" value="1"/>
</dbReference>
<dbReference type="Gene3D" id="2.60.120.260">
    <property type="entry name" value="Galactose-binding domain-like"/>
    <property type="match status" value="1"/>
</dbReference>
<dbReference type="Pfam" id="PF22633">
    <property type="entry name" value="F5_F8_type_C_2"/>
    <property type="match status" value="1"/>
</dbReference>
<feature type="region of interest" description="Disordered" evidence="1">
    <location>
        <begin position="1"/>
        <end position="59"/>
    </location>
</feature>
<reference evidence="3 4" key="1">
    <citation type="submission" date="2017-07" db="EMBL/GenBank/DDBJ databases">
        <title>Amycolatopsis alba DSM 44262 Genome sequencing and assembly.</title>
        <authorList>
            <person name="Kaur N."/>
            <person name="Mayilraj S."/>
        </authorList>
    </citation>
    <scope>NUCLEOTIDE SEQUENCE [LARGE SCALE GENOMIC DNA]</scope>
    <source>
        <strain evidence="3 4">DSM 44262</strain>
    </source>
</reference>
<evidence type="ECO:0000256" key="1">
    <source>
        <dbReference type="SAM" id="MobiDB-lite"/>
    </source>
</evidence>
<organism evidence="3 4">
    <name type="scientific">Amycolatopsis alba DSM 44262</name>
    <dbReference type="NCBI Taxonomy" id="1125972"/>
    <lineage>
        <taxon>Bacteria</taxon>
        <taxon>Bacillati</taxon>
        <taxon>Actinomycetota</taxon>
        <taxon>Actinomycetes</taxon>
        <taxon>Pseudonocardiales</taxon>
        <taxon>Pseudonocardiaceae</taxon>
        <taxon>Amycolatopsis</taxon>
    </lineage>
</organism>
<feature type="domain" description="F5/8 type C" evidence="2">
    <location>
        <begin position="70"/>
        <end position="215"/>
    </location>
</feature>
<evidence type="ECO:0000259" key="2">
    <source>
        <dbReference type="PROSITE" id="PS50022"/>
    </source>
</evidence>
<sequence>MRASTPTRPSAGCATRSATRSTCRRSGNPVRSPGSPRVPMEVPAAERRWDDHPSSRTRSRRIRLAPARRMTTLSLGEESPMPLSRRLRRSFPVAFTALLVAAGATALASNSKWYSLAPGTKFLQADLGSARNVSSFVLKHAGLGGETTGWNTGAFTIQTSLDGTNWTTAASVTDARSSRTYHPVSQRSARYVRVNVTTPANDGNGAARIYEFEVY</sequence>
<feature type="compositionally biased region" description="Low complexity" evidence="1">
    <location>
        <begin position="13"/>
        <end position="26"/>
    </location>
</feature>
<evidence type="ECO:0000313" key="4">
    <source>
        <dbReference type="Proteomes" id="UP000215563"/>
    </source>
</evidence>
<accession>A0A229S6P0</accession>
<dbReference type="EMBL" id="NMQU01000013">
    <property type="protein sequence ID" value="OXM54359.1"/>
    <property type="molecule type" value="Genomic_DNA"/>
</dbReference>
<dbReference type="OrthoDB" id="4326650at2"/>
<evidence type="ECO:0000313" key="3">
    <source>
        <dbReference type="EMBL" id="OXM54359.1"/>
    </source>
</evidence>
<dbReference type="InterPro" id="IPR008979">
    <property type="entry name" value="Galactose-bd-like_sf"/>
</dbReference>
<gene>
    <name evidence="3" type="ORF">CFP75_04620</name>
</gene>
<dbReference type="SUPFAM" id="SSF49785">
    <property type="entry name" value="Galactose-binding domain-like"/>
    <property type="match status" value="1"/>
</dbReference>
<name>A0A229S6P0_AMYAL</name>
<proteinExistence type="predicted"/>
<comment type="caution">
    <text evidence="3">The sequence shown here is derived from an EMBL/GenBank/DDBJ whole genome shotgun (WGS) entry which is preliminary data.</text>
</comment>